<dbReference type="InParanoid" id="A0A409YE23"/>
<dbReference type="Proteomes" id="UP000284842">
    <property type="component" value="Unassembled WGS sequence"/>
</dbReference>
<dbReference type="OrthoDB" id="3167181at2759"/>
<dbReference type="EMBL" id="NHTK01001263">
    <property type="protein sequence ID" value="PPR01253.1"/>
    <property type="molecule type" value="Genomic_DNA"/>
</dbReference>
<evidence type="ECO:0000313" key="1">
    <source>
        <dbReference type="EMBL" id="PPR01253.1"/>
    </source>
</evidence>
<gene>
    <name evidence="1" type="ORF">CVT24_006017</name>
</gene>
<comment type="caution">
    <text evidence="1">The sequence shown here is derived from an EMBL/GenBank/DDBJ whole genome shotgun (WGS) entry which is preliminary data.</text>
</comment>
<evidence type="ECO:0000313" key="2">
    <source>
        <dbReference type="Proteomes" id="UP000284842"/>
    </source>
</evidence>
<accession>A0A409YE23</accession>
<proteinExistence type="predicted"/>
<name>A0A409YE23_9AGAR</name>
<keyword evidence="2" id="KW-1185">Reference proteome</keyword>
<protein>
    <submittedName>
        <fullName evidence="1">Uncharacterized protein</fullName>
    </submittedName>
</protein>
<sequence>MKTNSERLAARLPPLTPARLFNPSVHVARQASPTLYSGTVRIRDAESDEALGWISKHEFEDVPVVTTTTNIDEKVIVEFNDTTPDSAFGLHIIGDDVSLKWIGVVGVDFPMTNASVSSVLRTYPVPAGSPAQPQTFPSGFYTHVESHIWTFDLPKRELTATWVNSDYSSVPLYFYVAKDANLLFVANVAQAPYPRLTRVYIFLDQL</sequence>
<dbReference type="AlphaFoldDB" id="A0A409YE23"/>
<reference evidence="1 2" key="1">
    <citation type="journal article" date="2018" name="Evol. Lett.">
        <title>Horizontal gene cluster transfer increased hallucinogenic mushroom diversity.</title>
        <authorList>
            <person name="Reynolds H.T."/>
            <person name="Vijayakumar V."/>
            <person name="Gluck-Thaler E."/>
            <person name="Korotkin H.B."/>
            <person name="Matheny P.B."/>
            <person name="Slot J.C."/>
        </authorList>
    </citation>
    <scope>NUCLEOTIDE SEQUENCE [LARGE SCALE GENOMIC DNA]</scope>
    <source>
        <strain evidence="1 2">2629</strain>
    </source>
</reference>
<organism evidence="1 2">
    <name type="scientific">Panaeolus cyanescens</name>
    <dbReference type="NCBI Taxonomy" id="181874"/>
    <lineage>
        <taxon>Eukaryota</taxon>
        <taxon>Fungi</taxon>
        <taxon>Dikarya</taxon>
        <taxon>Basidiomycota</taxon>
        <taxon>Agaricomycotina</taxon>
        <taxon>Agaricomycetes</taxon>
        <taxon>Agaricomycetidae</taxon>
        <taxon>Agaricales</taxon>
        <taxon>Agaricineae</taxon>
        <taxon>Galeropsidaceae</taxon>
        <taxon>Panaeolus</taxon>
    </lineage>
</organism>